<keyword evidence="3" id="KW-0808">Transferase</keyword>
<keyword evidence="4" id="KW-0479">Metal-binding</keyword>
<feature type="region of interest" description="Disordered" evidence="9">
    <location>
        <begin position="101"/>
        <end position="173"/>
    </location>
</feature>
<keyword evidence="8" id="KW-0862">Zinc</keyword>
<dbReference type="Pfam" id="PF01485">
    <property type="entry name" value="IBR"/>
    <property type="match status" value="1"/>
</dbReference>
<accession>A0A7S1TE97</accession>
<dbReference type="GO" id="GO:0016567">
    <property type="term" value="P:protein ubiquitination"/>
    <property type="evidence" value="ECO:0007669"/>
    <property type="project" value="InterPro"/>
</dbReference>
<dbReference type="Gene3D" id="1.20.120.1750">
    <property type="match status" value="1"/>
</dbReference>
<reference evidence="11" key="1">
    <citation type="submission" date="2021-01" db="EMBL/GenBank/DDBJ databases">
        <authorList>
            <person name="Corre E."/>
            <person name="Pelletier E."/>
            <person name="Niang G."/>
            <person name="Scheremetjew M."/>
            <person name="Finn R."/>
            <person name="Kale V."/>
            <person name="Holt S."/>
            <person name="Cochrane G."/>
            <person name="Meng A."/>
            <person name="Brown T."/>
            <person name="Cohen L."/>
        </authorList>
    </citation>
    <scope>NUCLEOTIDE SEQUENCE</scope>
    <source>
        <strain evidence="11">SAG 36.94</strain>
    </source>
</reference>
<dbReference type="InterPro" id="IPR002867">
    <property type="entry name" value="IBR_dom"/>
</dbReference>
<keyword evidence="7" id="KW-0833">Ubl conjugation pathway</keyword>
<evidence type="ECO:0000256" key="9">
    <source>
        <dbReference type="SAM" id="MobiDB-lite"/>
    </source>
</evidence>
<proteinExistence type="predicted"/>
<name>A0A7S1TE97_9RHOD</name>
<dbReference type="CDD" id="cd22584">
    <property type="entry name" value="Rcat_RBR_unk"/>
    <property type="match status" value="1"/>
</dbReference>
<dbReference type="GO" id="GO:0008270">
    <property type="term" value="F:zinc ion binding"/>
    <property type="evidence" value="ECO:0007669"/>
    <property type="project" value="UniProtKB-KW"/>
</dbReference>
<evidence type="ECO:0000259" key="10">
    <source>
        <dbReference type="PROSITE" id="PS51873"/>
    </source>
</evidence>
<evidence type="ECO:0000256" key="2">
    <source>
        <dbReference type="ARBA" id="ARBA00012251"/>
    </source>
</evidence>
<dbReference type="EMBL" id="HBGH01011301">
    <property type="protein sequence ID" value="CAD9234182.1"/>
    <property type="molecule type" value="Transcribed_RNA"/>
</dbReference>
<dbReference type="InterPro" id="IPR031127">
    <property type="entry name" value="E3_UB_ligase_RBR"/>
</dbReference>
<dbReference type="PROSITE" id="PS51873">
    <property type="entry name" value="TRIAD"/>
    <property type="match status" value="1"/>
</dbReference>
<organism evidence="11">
    <name type="scientific">Compsopogon caeruleus</name>
    <dbReference type="NCBI Taxonomy" id="31354"/>
    <lineage>
        <taxon>Eukaryota</taxon>
        <taxon>Rhodophyta</taxon>
        <taxon>Compsopogonophyceae</taxon>
        <taxon>Compsopogonales</taxon>
        <taxon>Compsopogonaceae</taxon>
        <taxon>Compsopogon</taxon>
    </lineage>
</organism>
<feature type="domain" description="RING-type" evidence="10">
    <location>
        <begin position="193"/>
        <end position="392"/>
    </location>
</feature>
<evidence type="ECO:0000256" key="6">
    <source>
        <dbReference type="ARBA" id="ARBA00022771"/>
    </source>
</evidence>
<evidence type="ECO:0000256" key="8">
    <source>
        <dbReference type="ARBA" id="ARBA00022833"/>
    </source>
</evidence>
<evidence type="ECO:0000256" key="5">
    <source>
        <dbReference type="ARBA" id="ARBA00022737"/>
    </source>
</evidence>
<keyword evidence="6" id="KW-0863">Zinc-finger</keyword>
<dbReference type="InterPro" id="IPR044066">
    <property type="entry name" value="TRIAD_supradom"/>
</dbReference>
<protein>
    <recommendedName>
        <fullName evidence="2">RBR-type E3 ubiquitin transferase</fullName>
        <ecNumber evidence="2">2.3.2.31</ecNumber>
    </recommendedName>
</protein>
<evidence type="ECO:0000256" key="1">
    <source>
        <dbReference type="ARBA" id="ARBA00001798"/>
    </source>
</evidence>
<evidence type="ECO:0000256" key="3">
    <source>
        <dbReference type="ARBA" id="ARBA00022679"/>
    </source>
</evidence>
<evidence type="ECO:0000256" key="4">
    <source>
        <dbReference type="ARBA" id="ARBA00022723"/>
    </source>
</evidence>
<dbReference type="GO" id="GO:0061630">
    <property type="term" value="F:ubiquitin protein ligase activity"/>
    <property type="evidence" value="ECO:0007669"/>
    <property type="project" value="UniProtKB-EC"/>
</dbReference>
<dbReference type="PANTHER" id="PTHR11685">
    <property type="entry name" value="RBR FAMILY RING FINGER AND IBR DOMAIN-CONTAINING"/>
    <property type="match status" value="1"/>
</dbReference>
<dbReference type="EC" id="2.3.2.31" evidence="2"/>
<keyword evidence="5" id="KW-0677">Repeat</keyword>
<evidence type="ECO:0000313" key="11">
    <source>
        <dbReference type="EMBL" id="CAD9234182.1"/>
    </source>
</evidence>
<dbReference type="AlphaFoldDB" id="A0A7S1TE97"/>
<dbReference type="SUPFAM" id="SSF57850">
    <property type="entry name" value="RING/U-box"/>
    <property type="match status" value="2"/>
</dbReference>
<comment type="catalytic activity">
    <reaction evidence="1">
        <text>[E2 ubiquitin-conjugating enzyme]-S-ubiquitinyl-L-cysteine + [acceptor protein]-L-lysine = [E2 ubiquitin-conjugating enzyme]-L-cysteine + [acceptor protein]-N(6)-ubiquitinyl-L-lysine.</text>
        <dbReference type="EC" id="2.3.2.31"/>
    </reaction>
</comment>
<evidence type="ECO:0000256" key="7">
    <source>
        <dbReference type="ARBA" id="ARBA00022786"/>
    </source>
</evidence>
<sequence>MMRPGGVKGEVRENEDLMSSMLSIALQRESLEELQRSVSGNTDEMVALAVMREELDRMEKILVDQRMVRSMWRAVLQDEAAISVAVEEEHEVANDRELALSMSGTTNPTPARPNPDDRYGMSSDHSTGMDPTTWIAMGYHPPFGESSSSRGRSSVDTTSKARQSAAPPQDPYVPATGNAFAYPSIQSTVAPPIKEECSVCFEEKFCIIRPSCGHNLCFACSGQRFRHALKDSSLLPIKCCNVLLPAESAKKVLNGEELRVLNDRLIEKQGAKFLFCPNPQCSIRLGIRSETTKRKATICPGCKLRVCCVCGKECGIVPHQDCPGELDEEIKVRKMSLEKGWSLKQCAQCRRYVELAQGCNHISCPCGFSFCYECGKKWKICRCPAWQEHRVLPCGSRR</sequence>
<gene>
    <name evidence="11" type="ORF">CCAE0312_LOCUS6270</name>
</gene>